<keyword evidence="11 20" id="KW-0472">Membrane</keyword>
<keyword evidence="10 20" id="KW-1133">Transmembrane helix</keyword>
<feature type="transmembrane region" description="Helical" evidence="20">
    <location>
        <begin position="443"/>
        <end position="467"/>
    </location>
</feature>
<dbReference type="GO" id="GO:0016020">
    <property type="term" value="C:membrane"/>
    <property type="evidence" value="ECO:0007669"/>
    <property type="project" value="UniProtKB-SubCell"/>
</dbReference>
<dbReference type="InterPro" id="IPR024171">
    <property type="entry name" value="SRK-like_kinase"/>
</dbReference>
<name>A0A7N1A3S6_KALFE</name>
<keyword evidence="13" id="KW-0675">Receptor</keyword>
<keyword evidence="8 17" id="KW-0418">Kinase</keyword>
<evidence type="ECO:0000256" key="21">
    <source>
        <dbReference type="SAM" id="SignalP"/>
    </source>
</evidence>
<dbReference type="CDD" id="cd14066">
    <property type="entry name" value="STKc_IRAK"/>
    <property type="match status" value="1"/>
</dbReference>
<dbReference type="PROSITE" id="PS50927">
    <property type="entry name" value="BULB_LECTIN"/>
    <property type="match status" value="1"/>
</dbReference>
<evidence type="ECO:0000256" key="18">
    <source>
        <dbReference type="PROSITE-ProRule" id="PRU10141"/>
    </source>
</evidence>
<dbReference type="InterPro" id="IPR017441">
    <property type="entry name" value="Protein_kinase_ATP_BS"/>
</dbReference>
<feature type="domain" description="Bulb-type lectin" evidence="23">
    <location>
        <begin position="30"/>
        <end position="148"/>
    </location>
</feature>
<evidence type="ECO:0000256" key="19">
    <source>
        <dbReference type="SAM" id="MobiDB-lite"/>
    </source>
</evidence>
<dbReference type="Gene3D" id="3.30.200.20">
    <property type="entry name" value="Phosphorylase Kinase, domain 1"/>
    <property type="match status" value="1"/>
</dbReference>
<dbReference type="PANTHER" id="PTHR47976">
    <property type="entry name" value="G-TYPE LECTIN S-RECEPTOR-LIKE SERINE/THREONINE-PROTEIN KINASE SD2-5"/>
    <property type="match status" value="1"/>
</dbReference>
<feature type="region of interest" description="Disordered" evidence="19">
    <location>
        <begin position="718"/>
        <end position="738"/>
    </location>
</feature>
<comment type="similarity">
    <text evidence="17">Belongs to the protein kinase superfamily. Ser/Thr protein kinase family.</text>
</comment>
<dbReference type="OMA" id="SRSCYLV"/>
<dbReference type="PROSITE" id="PS50011">
    <property type="entry name" value="PROTEIN_KINASE_DOM"/>
    <property type="match status" value="1"/>
</dbReference>
<evidence type="ECO:0000259" key="23">
    <source>
        <dbReference type="PROSITE" id="PS50927"/>
    </source>
</evidence>
<dbReference type="PIRSF" id="PIRSF000641">
    <property type="entry name" value="SRK"/>
    <property type="match status" value="1"/>
</dbReference>
<dbReference type="EC" id="2.7.11.1" evidence="17"/>
<dbReference type="FunFam" id="3.30.200.20:FF:000178">
    <property type="entry name" value="serine/threonine-protein kinase PBS1-like"/>
    <property type="match status" value="1"/>
</dbReference>
<evidence type="ECO:0000256" key="7">
    <source>
        <dbReference type="ARBA" id="ARBA00022741"/>
    </source>
</evidence>
<comment type="subcellular location">
    <subcellularLocation>
        <location evidence="1">Membrane</location>
        <topology evidence="1">Single-pass membrane protein</topology>
    </subcellularLocation>
</comment>
<keyword evidence="9 17" id="KW-0067">ATP-binding</keyword>
<dbReference type="EnsemblPlants" id="Kaladp0076s0084.1.v1.1">
    <property type="protein sequence ID" value="Kaladp0076s0084.1.v1.1.CDS.1"/>
    <property type="gene ID" value="Kaladp0076s0084.v1.1"/>
</dbReference>
<evidence type="ECO:0000256" key="12">
    <source>
        <dbReference type="ARBA" id="ARBA00023157"/>
    </source>
</evidence>
<dbReference type="FunFam" id="1.10.510.10:FF:000589">
    <property type="entry name" value="Serine/threonine-protein kinase"/>
    <property type="match status" value="1"/>
</dbReference>
<dbReference type="SUPFAM" id="SSF51110">
    <property type="entry name" value="alpha-D-mannose-specific plant lectins"/>
    <property type="match status" value="1"/>
</dbReference>
<keyword evidence="25" id="KW-1185">Reference proteome</keyword>
<dbReference type="Pfam" id="PF00069">
    <property type="entry name" value="Pkinase"/>
    <property type="match status" value="1"/>
</dbReference>
<evidence type="ECO:0000313" key="24">
    <source>
        <dbReference type="EnsemblPlants" id="Kaladp0076s0084.1.v1.1.CDS.1"/>
    </source>
</evidence>
<accession>A0A7N1A3S6</accession>
<dbReference type="InterPro" id="IPR001480">
    <property type="entry name" value="Bulb-type_lectin_dom"/>
</dbReference>
<dbReference type="InterPro" id="IPR011009">
    <property type="entry name" value="Kinase-like_dom_sf"/>
</dbReference>
<evidence type="ECO:0000256" key="6">
    <source>
        <dbReference type="ARBA" id="ARBA00022729"/>
    </source>
</evidence>
<feature type="signal peptide" evidence="21">
    <location>
        <begin position="1"/>
        <end position="23"/>
    </location>
</feature>
<dbReference type="InterPro" id="IPR000719">
    <property type="entry name" value="Prot_kinase_dom"/>
</dbReference>
<feature type="domain" description="Protein kinase" evidence="22">
    <location>
        <begin position="517"/>
        <end position="816"/>
    </location>
</feature>
<dbReference type="AlphaFoldDB" id="A0A7N1A3S6"/>
<dbReference type="Gramene" id="Kaladp0076s0084.1.v1.1">
    <property type="protein sequence ID" value="Kaladp0076s0084.1.v1.1.CDS.1"/>
    <property type="gene ID" value="Kaladp0076s0084.v1.1"/>
</dbReference>
<sequence length="868" mass="94945">MGSIFIILVLVFLPSCFFSPVTCSEYIYPNFTASNFQFIDKAGTFLLSRNGTFKAAMFNPGAEQARFYLCIIHVVSNTVIWSANRDSPVSISGNMHLTPNGISIQDEDGKGKWSTPVLKSAVFSLQLTETGNLVLLDRSNGSLWESFLSPTDTLVIGQQLRVGTVLTSSVADADLSTGDYILAVGGSDALLQWHGNTYWQLSMETTAYKNTNHEVQYLAMNTTGLYLFGVNGSEVVVQVIFSPSEFRVAKLNYNGQLVVTSFSDTIQKQELVSPRDACRTPYICHKIGLCTNNAALSLPTCSCPSNFHGNSKDSGSCVPRDTSYSLSSACNSTNNNSVFNSSGVSYITLGNGLEYFALDFLQPVTYGVNISSCKYICTMDCSCLGFFYESSSGSCYALQKELGSIMSNSDPDGDVLGYIKVINASALGNSGDNNGSLDPGQDFPLIALVLLPFTGVSVVITIGFLVWRRQKVTQIRVFKDIKLAYPRFSSSSGDMDIFSIPGLPRKFEYEELQAATENFKNQIGSGGFGAVYKGSLSDKTVVAVKKITNIGIRGKREFCSEIATIGNIHHVNLVKLKGFCTYGSQYLLIYEYMNRSSLDRTLFGNGPVLEWQERVEIALGTARGLAYLHSSCEQKIIHCDVKPENILLHDNFQAKISDFGLSKLLSAEQSSHFTTMRGTRGYLAPEWLTSSTISEKTDVYSFGMVLLELVSGRKNCSTSAQNTSVNDDNESNGGQSSISSRSNLVYFPLFALEMHEKGRYLELADSRLHGRVLSEDVEKLVRIALCCVHEEPVLRPSMVSVVGMLEGGMPVGRPRVESLSFLRFYGRRFAEASTIEETGGQTLGRSSSVAGMHISHSHMSAQQLSGPR</sequence>
<evidence type="ECO:0000256" key="20">
    <source>
        <dbReference type="SAM" id="Phobius"/>
    </source>
</evidence>
<dbReference type="Gene3D" id="1.10.510.10">
    <property type="entry name" value="Transferase(Phosphotransferase) domain 1"/>
    <property type="match status" value="1"/>
</dbReference>
<dbReference type="SMART" id="SM00108">
    <property type="entry name" value="B_lectin"/>
    <property type="match status" value="1"/>
</dbReference>
<keyword evidence="5 20" id="KW-0812">Transmembrane</keyword>
<evidence type="ECO:0000256" key="5">
    <source>
        <dbReference type="ARBA" id="ARBA00022692"/>
    </source>
</evidence>
<dbReference type="SUPFAM" id="SSF56112">
    <property type="entry name" value="Protein kinase-like (PK-like)"/>
    <property type="match status" value="1"/>
</dbReference>
<feature type="chain" id="PRO_5029886631" description="Receptor-like serine/threonine-protein kinase" evidence="21">
    <location>
        <begin position="24"/>
        <end position="868"/>
    </location>
</feature>
<evidence type="ECO:0000256" key="10">
    <source>
        <dbReference type="ARBA" id="ARBA00022989"/>
    </source>
</evidence>
<dbReference type="PANTHER" id="PTHR47976:SF52">
    <property type="entry name" value="PROTEIN KINASE DOMAIN-CONTAINING PROTEIN"/>
    <property type="match status" value="1"/>
</dbReference>
<keyword evidence="6 21" id="KW-0732">Signal</keyword>
<evidence type="ECO:0000256" key="16">
    <source>
        <dbReference type="ARBA" id="ARBA00048679"/>
    </source>
</evidence>
<dbReference type="InterPro" id="IPR051343">
    <property type="entry name" value="G-type_lectin_kinases/EP1-like"/>
</dbReference>
<dbReference type="Gene3D" id="2.90.10.10">
    <property type="entry name" value="Bulb-type lectin domain"/>
    <property type="match status" value="1"/>
</dbReference>
<dbReference type="PROSITE" id="PS00107">
    <property type="entry name" value="PROTEIN_KINASE_ATP"/>
    <property type="match status" value="1"/>
</dbReference>
<comment type="catalytic activity">
    <reaction evidence="16 17">
        <text>L-seryl-[protein] + ATP = O-phospho-L-seryl-[protein] + ADP + H(+)</text>
        <dbReference type="Rhea" id="RHEA:17989"/>
        <dbReference type="Rhea" id="RHEA-COMP:9863"/>
        <dbReference type="Rhea" id="RHEA-COMP:11604"/>
        <dbReference type="ChEBI" id="CHEBI:15378"/>
        <dbReference type="ChEBI" id="CHEBI:29999"/>
        <dbReference type="ChEBI" id="CHEBI:30616"/>
        <dbReference type="ChEBI" id="CHEBI:83421"/>
        <dbReference type="ChEBI" id="CHEBI:456216"/>
        <dbReference type="EC" id="2.7.11.1"/>
    </reaction>
</comment>
<dbReference type="Proteomes" id="UP000594263">
    <property type="component" value="Unplaced"/>
</dbReference>
<keyword evidence="14" id="KW-0325">Glycoprotein</keyword>
<evidence type="ECO:0000256" key="13">
    <source>
        <dbReference type="ARBA" id="ARBA00023170"/>
    </source>
</evidence>
<keyword evidence="7 17" id="KW-0547">Nucleotide-binding</keyword>
<comment type="catalytic activity">
    <reaction evidence="15 17">
        <text>L-threonyl-[protein] + ATP = O-phospho-L-threonyl-[protein] + ADP + H(+)</text>
        <dbReference type="Rhea" id="RHEA:46608"/>
        <dbReference type="Rhea" id="RHEA-COMP:11060"/>
        <dbReference type="Rhea" id="RHEA-COMP:11605"/>
        <dbReference type="ChEBI" id="CHEBI:15378"/>
        <dbReference type="ChEBI" id="CHEBI:30013"/>
        <dbReference type="ChEBI" id="CHEBI:30616"/>
        <dbReference type="ChEBI" id="CHEBI:61977"/>
        <dbReference type="ChEBI" id="CHEBI:456216"/>
        <dbReference type="EC" id="2.7.11.1"/>
    </reaction>
</comment>
<evidence type="ECO:0000256" key="17">
    <source>
        <dbReference type="PIRNR" id="PIRNR000641"/>
    </source>
</evidence>
<protein>
    <recommendedName>
        <fullName evidence="17">Receptor-like serine/threonine-protein kinase</fullName>
        <ecNumber evidence="17">2.7.11.1</ecNumber>
    </recommendedName>
</protein>
<dbReference type="InterPro" id="IPR008271">
    <property type="entry name" value="Ser/Thr_kinase_AS"/>
</dbReference>
<dbReference type="CDD" id="cd00028">
    <property type="entry name" value="B_lectin"/>
    <property type="match status" value="1"/>
</dbReference>
<dbReference type="InterPro" id="IPR036426">
    <property type="entry name" value="Bulb-type_lectin_dom_sf"/>
</dbReference>
<keyword evidence="4 17" id="KW-0808">Transferase</keyword>
<feature type="binding site" evidence="18">
    <location>
        <position position="546"/>
    </location>
    <ligand>
        <name>ATP</name>
        <dbReference type="ChEBI" id="CHEBI:30616"/>
    </ligand>
</feature>
<evidence type="ECO:0000256" key="14">
    <source>
        <dbReference type="ARBA" id="ARBA00023180"/>
    </source>
</evidence>
<evidence type="ECO:0000256" key="1">
    <source>
        <dbReference type="ARBA" id="ARBA00004167"/>
    </source>
</evidence>
<proteinExistence type="inferred from homology"/>
<evidence type="ECO:0000256" key="8">
    <source>
        <dbReference type="ARBA" id="ARBA00022777"/>
    </source>
</evidence>
<evidence type="ECO:0000256" key="4">
    <source>
        <dbReference type="ARBA" id="ARBA00022679"/>
    </source>
</evidence>
<evidence type="ECO:0000256" key="11">
    <source>
        <dbReference type="ARBA" id="ARBA00023136"/>
    </source>
</evidence>
<dbReference type="SMART" id="SM00220">
    <property type="entry name" value="S_TKc"/>
    <property type="match status" value="1"/>
</dbReference>
<keyword evidence="2 17" id="KW-0723">Serine/threonine-protein kinase</keyword>
<keyword evidence="3" id="KW-0245">EGF-like domain</keyword>
<keyword evidence="12" id="KW-1015">Disulfide bond</keyword>
<dbReference type="Pfam" id="PF01453">
    <property type="entry name" value="B_lectin"/>
    <property type="match status" value="1"/>
</dbReference>
<evidence type="ECO:0000256" key="3">
    <source>
        <dbReference type="ARBA" id="ARBA00022536"/>
    </source>
</evidence>
<organism evidence="24 25">
    <name type="scientific">Kalanchoe fedtschenkoi</name>
    <name type="common">Lavender scallops</name>
    <name type="synonym">South American air plant</name>
    <dbReference type="NCBI Taxonomy" id="63787"/>
    <lineage>
        <taxon>Eukaryota</taxon>
        <taxon>Viridiplantae</taxon>
        <taxon>Streptophyta</taxon>
        <taxon>Embryophyta</taxon>
        <taxon>Tracheophyta</taxon>
        <taxon>Spermatophyta</taxon>
        <taxon>Magnoliopsida</taxon>
        <taxon>eudicotyledons</taxon>
        <taxon>Gunneridae</taxon>
        <taxon>Pentapetalae</taxon>
        <taxon>Saxifragales</taxon>
        <taxon>Crassulaceae</taxon>
        <taxon>Kalanchoe</taxon>
    </lineage>
</organism>
<reference evidence="24" key="1">
    <citation type="submission" date="2021-01" db="UniProtKB">
        <authorList>
            <consortium name="EnsemblPlants"/>
        </authorList>
    </citation>
    <scope>IDENTIFICATION</scope>
</reference>
<evidence type="ECO:0000256" key="2">
    <source>
        <dbReference type="ARBA" id="ARBA00022527"/>
    </source>
</evidence>
<evidence type="ECO:0000256" key="15">
    <source>
        <dbReference type="ARBA" id="ARBA00047899"/>
    </source>
</evidence>
<dbReference type="PROSITE" id="PS00108">
    <property type="entry name" value="PROTEIN_KINASE_ST"/>
    <property type="match status" value="1"/>
</dbReference>
<evidence type="ECO:0000313" key="25">
    <source>
        <dbReference type="Proteomes" id="UP000594263"/>
    </source>
</evidence>
<evidence type="ECO:0000259" key="22">
    <source>
        <dbReference type="PROSITE" id="PS50011"/>
    </source>
</evidence>
<dbReference type="GO" id="GO:0004674">
    <property type="term" value="F:protein serine/threonine kinase activity"/>
    <property type="evidence" value="ECO:0007669"/>
    <property type="project" value="UniProtKB-KW"/>
</dbReference>
<dbReference type="GO" id="GO:0005524">
    <property type="term" value="F:ATP binding"/>
    <property type="evidence" value="ECO:0007669"/>
    <property type="project" value="UniProtKB-UniRule"/>
</dbReference>
<evidence type="ECO:0000256" key="9">
    <source>
        <dbReference type="ARBA" id="ARBA00022840"/>
    </source>
</evidence>
<dbReference type="FunFam" id="2.90.10.10:FF:000023">
    <property type="entry name" value="G-type lectin S-receptor-like serine/threonine-protein kinase"/>
    <property type="match status" value="1"/>
</dbReference>